<dbReference type="Proteomes" id="UP000192578">
    <property type="component" value="Unassembled WGS sequence"/>
</dbReference>
<dbReference type="AlphaFoldDB" id="A0A1W0WB12"/>
<evidence type="ECO:0000313" key="7">
    <source>
        <dbReference type="EMBL" id="OQV12343.1"/>
    </source>
</evidence>
<feature type="transmembrane region" description="Helical" evidence="5">
    <location>
        <begin position="15"/>
        <end position="36"/>
    </location>
</feature>
<evidence type="ECO:0000313" key="8">
    <source>
        <dbReference type="Proteomes" id="UP000192578"/>
    </source>
</evidence>
<name>A0A1W0WB12_HYPEX</name>
<dbReference type="GO" id="GO:0016020">
    <property type="term" value="C:membrane"/>
    <property type="evidence" value="ECO:0007669"/>
    <property type="project" value="UniProtKB-SubCell"/>
</dbReference>
<feature type="domain" description="Receptor ligand binding region" evidence="6">
    <location>
        <begin position="26"/>
        <end position="250"/>
    </location>
</feature>
<dbReference type="Gene3D" id="3.40.50.2300">
    <property type="match status" value="1"/>
</dbReference>
<dbReference type="EMBL" id="MTYJ01000147">
    <property type="protein sequence ID" value="OQV12343.1"/>
    <property type="molecule type" value="Genomic_DNA"/>
</dbReference>
<dbReference type="InterPro" id="IPR028082">
    <property type="entry name" value="Peripla_BP_I"/>
</dbReference>
<evidence type="ECO:0000259" key="6">
    <source>
        <dbReference type="Pfam" id="PF01094"/>
    </source>
</evidence>
<comment type="subcellular location">
    <subcellularLocation>
        <location evidence="1">Membrane</location>
    </subcellularLocation>
</comment>
<protein>
    <recommendedName>
        <fullName evidence="6">Receptor ligand binding region domain-containing protein</fullName>
    </recommendedName>
</protein>
<evidence type="ECO:0000256" key="3">
    <source>
        <dbReference type="ARBA" id="ARBA00022989"/>
    </source>
</evidence>
<proteinExistence type="predicted"/>
<comment type="caution">
    <text evidence="7">The sequence shown here is derived from an EMBL/GenBank/DDBJ whole genome shotgun (WGS) entry which is preliminary data.</text>
</comment>
<keyword evidence="8" id="KW-1185">Reference proteome</keyword>
<evidence type="ECO:0000256" key="5">
    <source>
        <dbReference type="SAM" id="Phobius"/>
    </source>
</evidence>
<dbReference type="InterPro" id="IPR001828">
    <property type="entry name" value="ANF_lig-bd_rcpt"/>
</dbReference>
<dbReference type="Pfam" id="PF01094">
    <property type="entry name" value="ANF_receptor"/>
    <property type="match status" value="1"/>
</dbReference>
<organism evidence="7 8">
    <name type="scientific">Hypsibius exemplaris</name>
    <name type="common">Freshwater tardigrade</name>
    <dbReference type="NCBI Taxonomy" id="2072580"/>
    <lineage>
        <taxon>Eukaryota</taxon>
        <taxon>Metazoa</taxon>
        <taxon>Ecdysozoa</taxon>
        <taxon>Tardigrada</taxon>
        <taxon>Eutardigrada</taxon>
        <taxon>Parachela</taxon>
        <taxon>Hypsibioidea</taxon>
        <taxon>Hypsibiidae</taxon>
        <taxon>Hypsibius</taxon>
    </lineage>
</organism>
<sequence>MAFVKSEYTLQPAPVMIATSFVVPHVIAVAVMDLLLRYRWLTVFVVVDANSTPMYTVIADEMEQDPRMTVLTWYRRNVRANSLNSFGPLLEEFQNLSRVLVYFGKADQQRRLMVDARARNMTNGEYVYIVDEPYQFPKSYGTVTWSYKGDPDNEAARDAFRSVLVVHPYPEIPLAVSSDVMTLAGRFRAIATTLYNVTVTAYEQPFRDAITSYVSILFLAQVLNETLIRDGPAKLQDGAWLSQQFLNRAFPPPVKGLADTYIDSTGLRRTILGVSHFLAGNGSVRESFLMQSPDAGYTFRQTRDLALEWPGGNWPPPNEPFCGYTNSKGGCQTSLGMYRQR</sequence>
<dbReference type="SUPFAM" id="SSF53822">
    <property type="entry name" value="Periplasmic binding protein-like I"/>
    <property type="match status" value="1"/>
</dbReference>
<accession>A0A1W0WB12</accession>
<keyword evidence="4 5" id="KW-0472">Membrane</keyword>
<evidence type="ECO:0000256" key="4">
    <source>
        <dbReference type="ARBA" id="ARBA00023136"/>
    </source>
</evidence>
<keyword evidence="2 5" id="KW-0812">Transmembrane</keyword>
<gene>
    <name evidence="7" type="ORF">BV898_13371</name>
</gene>
<evidence type="ECO:0000256" key="1">
    <source>
        <dbReference type="ARBA" id="ARBA00004370"/>
    </source>
</evidence>
<dbReference type="OrthoDB" id="10693768at2759"/>
<reference evidence="8" key="1">
    <citation type="submission" date="2017-01" db="EMBL/GenBank/DDBJ databases">
        <title>Comparative genomics of anhydrobiosis in the tardigrade Hypsibius dujardini.</title>
        <authorList>
            <person name="Yoshida Y."/>
            <person name="Koutsovoulos G."/>
            <person name="Laetsch D."/>
            <person name="Stevens L."/>
            <person name="Kumar S."/>
            <person name="Horikawa D."/>
            <person name="Ishino K."/>
            <person name="Komine S."/>
            <person name="Tomita M."/>
            <person name="Blaxter M."/>
            <person name="Arakawa K."/>
        </authorList>
    </citation>
    <scope>NUCLEOTIDE SEQUENCE [LARGE SCALE GENOMIC DNA]</scope>
    <source>
        <strain evidence="8">Z151</strain>
    </source>
</reference>
<keyword evidence="3 5" id="KW-1133">Transmembrane helix</keyword>
<evidence type="ECO:0000256" key="2">
    <source>
        <dbReference type="ARBA" id="ARBA00022692"/>
    </source>
</evidence>